<evidence type="ECO:0000313" key="6">
    <source>
        <dbReference type="Proteomes" id="UP000527324"/>
    </source>
</evidence>
<keyword evidence="5" id="KW-0378">Hydrolase</keyword>
<sequence length="590" mass="64560">MTVARTLAASAAALGLSVSGLSALTVAPSIAQAQETQAATPVRESTPYTLATDQPLTVEQQAMRFDTADLSIKVTPQDKAIDAVAVLGFTAKAPLERLVVDLDTLLPISSVQIDGVELAADRWSNPEGRLTVELPQTLAAGGSVVLRVAYAGQPRVAPRAPWDGGFVWSTAPSGEPWIATAVQGEGCDIFWPCIDSPHGEPGRVDLHITVPSDLSAPSNGRFLGKVDHGDGWTTWNWSAKSPNTYAIALNVGPYEEVSGQYQSRFGNTIPLHYWHLKSDAPEKVQALFAEFPQMLDFFEANVGPFPFGDEKMGVVETPHLGMEHQTINAYGNGYKIDGRGYDWLLQHEFAHEWFGNQLTNANADDMWLHEGLGSYMQPLYARWLLGDRYMQRELANQREGLVNKYPVVSGTPKTEDEVYKGDVGPGGDIYSKGSLIAHSLRMLIGDDAFHRSLTRLVYGTDDPRPGAFTPLYRSTQDYLQIVNAVTGEDYGWFFRGYLYNAALPVLTQTRRDGRLSLQWTTGDGGVFPMPVEVEIDGRVRTVAMTGGRGEIAVPAGAHVLIDPQNKVLRQMDVIDRLQAYKAEQRAAAKP</sequence>
<dbReference type="SUPFAM" id="SSF55486">
    <property type="entry name" value="Metalloproteases ('zincins'), catalytic domain"/>
    <property type="match status" value="1"/>
</dbReference>
<evidence type="ECO:0000256" key="2">
    <source>
        <dbReference type="SAM" id="SignalP"/>
    </source>
</evidence>
<keyword evidence="6" id="KW-1185">Reference proteome</keyword>
<dbReference type="Pfam" id="PF17900">
    <property type="entry name" value="Peptidase_M1_N"/>
    <property type="match status" value="1"/>
</dbReference>
<evidence type="ECO:0000259" key="3">
    <source>
        <dbReference type="Pfam" id="PF01433"/>
    </source>
</evidence>
<dbReference type="Proteomes" id="UP000527324">
    <property type="component" value="Unassembled WGS sequence"/>
</dbReference>
<feature type="domain" description="Peptidase M1 membrane alanine aminopeptidase" evidence="3">
    <location>
        <begin position="345"/>
        <end position="455"/>
    </location>
</feature>
<dbReference type="Gene3D" id="2.60.40.1730">
    <property type="entry name" value="tricorn interacting facor f3 domain"/>
    <property type="match status" value="1"/>
</dbReference>
<dbReference type="GO" id="GO:0008237">
    <property type="term" value="F:metallopeptidase activity"/>
    <property type="evidence" value="ECO:0007669"/>
    <property type="project" value="InterPro"/>
</dbReference>
<feature type="chain" id="PRO_5030647538" evidence="2">
    <location>
        <begin position="34"/>
        <end position="590"/>
    </location>
</feature>
<dbReference type="CDD" id="cd09603">
    <property type="entry name" value="M1_APN_like"/>
    <property type="match status" value="1"/>
</dbReference>
<evidence type="ECO:0000259" key="4">
    <source>
        <dbReference type="Pfam" id="PF17900"/>
    </source>
</evidence>
<feature type="binding site" evidence="1">
    <location>
        <position position="347"/>
    </location>
    <ligand>
        <name>Zn(2+)</name>
        <dbReference type="ChEBI" id="CHEBI:29105"/>
        <note>catalytic</note>
    </ligand>
</feature>
<name>A0A7W9C996_9CAUL</name>
<dbReference type="InterPro" id="IPR042097">
    <property type="entry name" value="Aminopeptidase_N-like_N_sf"/>
</dbReference>
<dbReference type="GO" id="GO:0004177">
    <property type="term" value="F:aminopeptidase activity"/>
    <property type="evidence" value="ECO:0007669"/>
    <property type="project" value="UniProtKB-KW"/>
</dbReference>
<accession>A0A7W9C996</accession>
<dbReference type="InterPro" id="IPR014782">
    <property type="entry name" value="Peptidase_M1_dom"/>
</dbReference>
<feature type="binding site" evidence="1">
    <location>
        <position position="351"/>
    </location>
    <ligand>
        <name>Zn(2+)</name>
        <dbReference type="ChEBI" id="CHEBI:29105"/>
        <note>catalytic</note>
    </ligand>
</feature>
<dbReference type="InterPro" id="IPR045357">
    <property type="entry name" value="Aminopeptidase_N-like_N"/>
</dbReference>
<keyword evidence="2" id="KW-0732">Signal</keyword>
<dbReference type="InterPro" id="IPR027268">
    <property type="entry name" value="Peptidase_M4/M1_CTD_sf"/>
</dbReference>
<keyword evidence="1" id="KW-0862">Zinc</keyword>
<dbReference type="GO" id="GO:0008270">
    <property type="term" value="F:zinc ion binding"/>
    <property type="evidence" value="ECO:0007669"/>
    <property type="project" value="InterPro"/>
</dbReference>
<comment type="cofactor">
    <cofactor evidence="1">
        <name>Zn(2+)</name>
        <dbReference type="ChEBI" id="CHEBI:29105"/>
    </cofactor>
    <text evidence="1">Binds 1 zinc ion per subunit.</text>
</comment>
<dbReference type="AlphaFoldDB" id="A0A7W9C996"/>
<dbReference type="PANTHER" id="PTHR45726:SF3">
    <property type="entry name" value="LEUKOTRIENE A-4 HYDROLASE"/>
    <property type="match status" value="1"/>
</dbReference>
<dbReference type="PANTHER" id="PTHR45726">
    <property type="entry name" value="LEUKOTRIENE A-4 HYDROLASE"/>
    <property type="match status" value="1"/>
</dbReference>
<evidence type="ECO:0000313" key="5">
    <source>
        <dbReference type="EMBL" id="MBB5741047.1"/>
    </source>
</evidence>
<dbReference type="Pfam" id="PF01433">
    <property type="entry name" value="Peptidase_M1"/>
    <property type="match status" value="1"/>
</dbReference>
<dbReference type="InterPro" id="IPR034015">
    <property type="entry name" value="M1_LTA4H"/>
</dbReference>
<dbReference type="RefSeq" id="WP_183217809.1">
    <property type="nucleotide sequence ID" value="NZ_CAJFZW010000029.1"/>
</dbReference>
<gene>
    <name evidence="5" type="ORF">GGQ93_002783</name>
</gene>
<reference evidence="5 6" key="1">
    <citation type="submission" date="2020-08" db="EMBL/GenBank/DDBJ databases">
        <title>Genomic Encyclopedia of Type Strains, Phase IV (KMG-IV): sequencing the most valuable type-strain genomes for metagenomic binning, comparative biology and taxonomic classification.</title>
        <authorList>
            <person name="Goeker M."/>
        </authorList>
    </citation>
    <scope>NUCLEOTIDE SEQUENCE [LARGE SCALE GENOMIC DNA]</scope>
    <source>
        <strain evidence="5 6">DSM 4731</strain>
    </source>
</reference>
<proteinExistence type="predicted"/>
<feature type="binding site" evidence="1">
    <location>
        <position position="370"/>
    </location>
    <ligand>
        <name>Zn(2+)</name>
        <dbReference type="ChEBI" id="CHEBI:29105"/>
        <note>catalytic</note>
    </ligand>
</feature>
<organism evidence="5 6">
    <name type="scientific">Brevundimonas aurantiaca</name>
    <dbReference type="NCBI Taxonomy" id="74316"/>
    <lineage>
        <taxon>Bacteria</taxon>
        <taxon>Pseudomonadati</taxon>
        <taxon>Pseudomonadota</taxon>
        <taxon>Alphaproteobacteria</taxon>
        <taxon>Caulobacterales</taxon>
        <taxon>Caulobacteraceae</taxon>
        <taxon>Brevundimonas</taxon>
    </lineage>
</organism>
<evidence type="ECO:0000256" key="1">
    <source>
        <dbReference type="PIRSR" id="PIRSR634015-3"/>
    </source>
</evidence>
<feature type="domain" description="Aminopeptidase N-like N-terminal" evidence="4">
    <location>
        <begin position="69"/>
        <end position="241"/>
    </location>
</feature>
<dbReference type="EMBL" id="JACHOQ010000009">
    <property type="protein sequence ID" value="MBB5741047.1"/>
    <property type="molecule type" value="Genomic_DNA"/>
</dbReference>
<feature type="signal peptide" evidence="2">
    <location>
        <begin position="1"/>
        <end position="33"/>
    </location>
</feature>
<comment type="caution">
    <text evidence="5">The sequence shown here is derived from an EMBL/GenBank/DDBJ whole genome shotgun (WGS) entry which is preliminary data.</text>
</comment>
<keyword evidence="5" id="KW-0645">Protease</keyword>
<protein>
    <submittedName>
        <fullName evidence="5">Aminopeptidase N</fullName>
    </submittedName>
</protein>
<keyword evidence="1" id="KW-0479">Metal-binding</keyword>
<keyword evidence="5" id="KW-0031">Aminopeptidase</keyword>
<dbReference type="Gene3D" id="1.10.390.10">
    <property type="entry name" value="Neutral Protease Domain 2"/>
    <property type="match status" value="1"/>
</dbReference>
<dbReference type="SUPFAM" id="SSF63737">
    <property type="entry name" value="Leukotriene A4 hydrolase N-terminal domain"/>
    <property type="match status" value="1"/>
</dbReference>